<dbReference type="STRING" id="285568.AQJ66_24710"/>
<evidence type="ECO:0000313" key="1">
    <source>
        <dbReference type="EMBL" id="KUN81071.1"/>
    </source>
</evidence>
<dbReference type="Proteomes" id="UP000053024">
    <property type="component" value="Unassembled WGS sequence"/>
</dbReference>
<evidence type="ECO:0008006" key="3">
    <source>
        <dbReference type="Google" id="ProtNLM"/>
    </source>
</evidence>
<evidence type="ECO:0000313" key="2">
    <source>
        <dbReference type="Proteomes" id="UP000053024"/>
    </source>
</evidence>
<name>A0A117RB46_9ACTN</name>
<dbReference type="AlphaFoldDB" id="A0A117RB46"/>
<organism evidence="1 2">
    <name type="scientific">Streptomyces bungoensis</name>
    <dbReference type="NCBI Taxonomy" id="285568"/>
    <lineage>
        <taxon>Bacteria</taxon>
        <taxon>Bacillati</taxon>
        <taxon>Actinomycetota</taxon>
        <taxon>Actinomycetes</taxon>
        <taxon>Kitasatosporales</taxon>
        <taxon>Streptomycetaceae</taxon>
        <taxon>Streptomyces</taxon>
    </lineage>
</organism>
<dbReference type="NCBIfam" id="NF033179">
    <property type="entry name" value="TnsA_like_Actin"/>
    <property type="match status" value="1"/>
</dbReference>
<comment type="caution">
    <text evidence="1">The sequence shown here is derived from an EMBL/GenBank/DDBJ whole genome shotgun (WGS) entry which is preliminary data.</text>
</comment>
<keyword evidence="2" id="KW-1185">Reference proteome</keyword>
<gene>
    <name evidence="1" type="ORF">AQJ66_24710</name>
</gene>
<accession>A0A117RB46</accession>
<reference evidence="1 2" key="1">
    <citation type="submission" date="2015-10" db="EMBL/GenBank/DDBJ databases">
        <title>Draft genome sequence of Streptomyces bungoensis DSM 41781, type strain for the species Streptomyces bungoensis.</title>
        <authorList>
            <person name="Ruckert C."/>
            <person name="Winkler A."/>
            <person name="Kalinowski J."/>
            <person name="Kampfer P."/>
            <person name="Glaeser S."/>
        </authorList>
    </citation>
    <scope>NUCLEOTIDE SEQUENCE [LARGE SCALE GENOMIC DNA]</scope>
    <source>
        <strain evidence="1 2">DSM 41781</strain>
    </source>
</reference>
<sequence length="179" mass="19837">MHYGSAAMRLHVMLLDRDPRVSALAARPLELRWHVPSGVWLHAPQLMLRLADGQGVLADCTGRAELSRRQRSVAAVVGEICAAAGWRYWVLGPVDPVYRRNVTWLAGYRHPRHHGGRLLEAALQEAFAEPAPLWEGVREVGNSLVVLPALFHALWAGRLVADLQAAMHERMPVWAQAAA</sequence>
<dbReference type="InterPro" id="IPR048000">
    <property type="entry name" value="TnsA-like"/>
</dbReference>
<protein>
    <recommendedName>
        <fullName evidence="3">TnsA endonuclease N-terminal domain-containing protein</fullName>
    </recommendedName>
</protein>
<dbReference type="EMBL" id="LMWX01000043">
    <property type="protein sequence ID" value="KUN81071.1"/>
    <property type="molecule type" value="Genomic_DNA"/>
</dbReference>
<proteinExistence type="predicted"/>